<proteinExistence type="predicted"/>
<organism evidence="2 3">
    <name type="scientific">Dethiosulfatarculus sandiegensis</name>
    <dbReference type="NCBI Taxonomy" id="1429043"/>
    <lineage>
        <taxon>Bacteria</taxon>
        <taxon>Pseudomonadati</taxon>
        <taxon>Thermodesulfobacteriota</taxon>
        <taxon>Desulfarculia</taxon>
        <taxon>Desulfarculales</taxon>
        <taxon>Desulfarculaceae</taxon>
        <taxon>Dethiosulfatarculus</taxon>
    </lineage>
</organism>
<dbReference type="InterPro" id="IPR052535">
    <property type="entry name" value="Bacilysin_H2HPP_isomerase"/>
</dbReference>
<dbReference type="RefSeq" id="WP_044347476.1">
    <property type="nucleotide sequence ID" value="NZ_AZAC01000008.1"/>
</dbReference>
<dbReference type="Proteomes" id="UP000032233">
    <property type="component" value="Unassembled WGS sequence"/>
</dbReference>
<reference evidence="2 3" key="1">
    <citation type="submission" date="2013-11" db="EMBL/GenBank/DDBJ databases">
        <title>Metagenomic analysis of a methanogenic consortium involved in long chain n-alkane degradation.</title>
        <authorList>
            <person name="Davidova I.A."/>
            <person name="Callaghan A.V."/>
            <person name="Wawrik B."/>
            <person name="Pruitt S."/>
            <person name="Marks C."/>
            <person name="Duncan K.E."/>
            <person name="Suflita J.M."/>
        </authorList>
    </citation>
    <scope>NUCLEOTIDE SEQUENCE [LARGE SCALE GENOMIC DNA]</scope>
    <source>
        <strain evidence="2 3">SPR</strain>
    </source>
</reference>
<dbReference type="OrthoDB" id="882143at2"/>
<dbReference type="PANTHER" id="PTHR40112">
    <property type="entry name" value="H2HPP ISOMERASE"/>
    <property type="match status" value="1"/>
</dbReference>
<dbReference type="InParanoid" id="A0A0D2HWT4"/>
<dbReference type="PANTHER" id="PTHR40112:SF1">
    <property type="entry name" value="H2HPP ISOMERASE"/>
    <property type="match status" value="1"/>
</dbReference>
<keyword evidence="3" id="KW-1185">Reference proteome</keyword>
<dbReference type="STRING" id="1429043.X474_06750"/>
<accession>A0A0D2HWT4</accession>
<dbReference type="Gene3D" id="2.60.120.10">
    <property type="entry name" value="Jelly Rolls"/>
    <property type="match status" value="1"/>
</dbReference>
<dbReference type="InterPro" id="IPR011051">
    <property type="entry name" value="RmlC_Cupin_sf"/>
</dbReference>
<comment type="caution">
    <text evidence="2">The sequence shown here is derived from an EMBL/GenBank/DDBJ whole genome shotgun (WGS) entry which is preliminary data.</text>
</comment>
<name>A0A0D2HWT4_9BACT</name>
<dbReference type="AlphaFoldDB" id="A0A0D2HWT4"/>
<dbReference type="Pfam" id="PF07883">
    <property type="entry name" value="Cupin_2"/>
    <property type="match status" value="1"/>
</dbReference>
<dbReference type="EMBL" id="AZAC01000008">
    <property type="protein sequence ID" value="KIX14838.1"/>
    <property type="molecule type" value="Genomic_DNA"/>
</dbReference>
<protein>
    <recommendedName>
        <fullName evidence="1">Cupin type-2 domain-containing protein</fullName>
    </recommendedName>
</protein>
<dbReference type="SUPFAM" id="SSF51182">
    <property type="entry name" value="RmlC-like cupins"/>
    <property type="match status" value="1"/>
</dbReference>
<dbReference type="InterPro" id="IPR013096">
    <property type="entry name" value="Cupin_2"/>
</dbReference>
<dbReference type="InterPro" id="IPR014710">
    <property type="entry name" value="RmlC-like_jellyroll"/>
</dbReference>
<evidence type="ECO:0000313" key="2">
    <source>
        <dbReference type="EMBL" id="KIX14838.1"/>
    </source>
</evidence>
<evidence type="ECO:0000259" key="1">
    <source>
        <dbReference type="Pfam" id="PF07883"/>
    </source>
</evidence>
<gene>
    <name evidence="2" type="ORF">X474_06750</name>
</gene>
<feature type="domain" description="Cupin type-2" evidence="1">
    <location>
        <begin position="40"/>
        <end position="94"/>
    </location>
</feature>
<sequence length="115" mass="12335">MSNQNQSPFASFIQNWPKADIPMQGFTAHLLSGGNGQAVFFEIPGGSEVPPHSHGAQWGIVVSGELELTIGGETKTYGKGDTYTIGDGEEHSAITKDFACVIDVFADSDRYQKKA</sequence>
<evidence type="ECO:0000313" key="3">
    <source>
        <dbReference type="Proteomes" id="UP000032233"/>
    </source>
</evidence>